<organism evidence="24 25">
    <name type="scientific">Frankliniella occidentalis</name>
    <name type="common">Western flower thrips</name>
    <name type="synonym">Euthrips occidentalis</name>
    <dbReference type="NCBI Taxonomy" id="133901"/>
    <lineage>
        <taxon>Eukaryota</taxon>
        <taxon>Metazoa</taxon>
        <taxon>Ecdysozoa</taxon>
        <taxon>Arthropoda</taxon>
        <taxon>Hexapoda</taxon>
        <taxon>Insecta</taxon>
        <taxon>Pterygota</taxon>
        <taxon>Neoptera</taxon>
        <taxon>Paraneoptera</taxon>
        <taxon>Thysanoptera</taxon>
        <taxon>Terebrantia</taxon>
        <taxon>Thripoidea</taxon>
        <taxon>Thripidae</taxon>
        <taxon>Frankliniella</taxon>
    </lineage>
</organism>
<dbReference type="NCBIfam" id="TIGR02963">
    <property type="entry name" value="xanthine_xdhA"/>
    <property type="match status" value="1"/>
</dbReference>
<dbReference type="EC" id="1.17.1.4" evidence="5"/>
<keyword evidence="24" id="KW-1185">Reference proteome</keyword>
<evidence type="ECO:0000256" key="2">
    <source>
        <dbReference type="ARBA" id="ARBA00004275"/>
    </source>
</evidence>
<evidence type="ECO:0000256" key="17">
    <source>
        <dbReference type="ARBA" id="ARBA00049017"/>
    </source>
</evidence>
<evidence type="ECO:0000313" key="24">
    <source>
        <dbReference type="Proteomes" id="UP000504606"/>
    </source>
</evidence>
<feature type="binding site" evidence="20">
    <location>
        <position position="1016"/>
    </location>
    <ligand>
        <name>substrate</name>
    </ligand>
</feature>
<dbReference type="GeneID" id="113208696"/>
<dbReference type="PANTHER" id="PTHR45444:SF3">
    <property type="entry name" value="XANTHINE DEHYDROGENASE"/>
    <property type="match status" value="1"/>
</dbReference>
<keyword evidence="14" id="KW-0520">NAD</keyword>
<feature type="binding site" evidence="20">
    <location>
        <position position="465"/>
    </location>
    <ligand>
        <name>FAD</name>
        <dbReference type="ChEBI" id="CHEBI:57692"/>
    </ligand>
</feature>
<dbReference type="SMART" id="SM01008">
    <property type="entry name" value="Ald_Xan_dh_C"/>
    <property type="match status" value="1"/>
</dbReference>
<sequence length="1431" mass="154478">MPGAQIVSSTLVFFVNGKKVVDDAVDPEWTLLYYLRNKLRLCGTKLGCAEGGCGACTVMVSKLDRSTKKIAHLAVNACLAPVCAMHGLAVTTVEGIGSTRTRLHPVQERIAKAHGSQCGFCTPGIVMSMYALLRTLPKPNMHDLEMALQGNLCRCTGYRPILEGFRTFTEEYEALQTASRTQGLPNGDLGNGPRNGGCPMGDQCCKVGGGGCSGGGLTNGLDNGEHKVNGGGDCDYKVSGSVNGDHKVNGSVNGDHKVNGSVNGDTCGTESVNGVPVLPNQRGVHALGALKKTSSDDKCYSAETFTPYDPSQEAIFPPELKKSALLDEQALRVVGPRVTWLRPTSLEQLLHLKEQHPQARIITGNTEVGVETKFKSCLYPVLLSTSAVPELLAVSVEEAGGLRVGAACPLTAVDEALRRLLREQPQHKTRALAALSGMLKWFAGNQIRNVAGVGGNIMTGSPISDLNPIFMASGCVLDLRSASGGRRQLRMDGRFFTGYRRNVVRADEVLVSVLVPFTDEREFVCALKQARRREDDIAIVNLAFRVQLRPDCSGIQDAAVAVGGMAPTTVMPERVRAALVGRPLDNDTLEQACSALAQDLPLDPGVPGGMARYRQALALSLFMKAYLTVSSQVPGLPPLSDRLVSATRPLTERTVSSAQYFQTIPGTQEKTDFVGRPVVHQSAYKQATGEAVYCDDVRPVLGELYMSPVLSTRAHARLQAVDASKAMAVPGVHGVLTADDFPPGCNRFGTVIPDEELLVSKEVVCHGQLVAMVLAVDQMTARRAAQLVRVEYEDLPAILTIEEAVKAESFLVPPIVMAVGDAEAALASARHVLEGEVRSGAQEHFYLETQSVVAVPKEDGEMEITASTQAPSTAQELVAKVLQVPKSRVVVRVKRLGGGFGGKESRILPFAGLCALAANKYQRPVRLMLDRDEDMACSGQRHPFLTRYKVAVDDEGRFLAFHMQLYTNGGCSQDLTPAVMERALHHVQNSYRVPNMHLTGYCCRTNLPSFTAFRGFGAPQSMLVAETIVRQVAAHLRQDALRVAELNMFRDGDTTVYNMPLKESTVHRCWDEVLQQADYKERLRQVQAFNRQSRYVKRGLALVPTTYGVAFSLSFLCQAGALVHVYTDGAVLLTHGGTEMGQGLHTKMIQVASRALGIDASYIHISETSTDKVPNTIATAASFSSDLNGMAVKEACEKILHRLEPIRKANPKGKWEDWVQAAYFGCISLSATGYYRSPGINYDIRTNTGTPYAYHTYGASCSEVEVDCLTGDHKVLRTDIVMDIGESLNPAIDVGQIEGGYMQGYGMFVMEEPIVGANGALLSRGPGAYKIPGFGDIPSEFTVTLLKGSSNTRAIYSSKAVGEPPLFMACSVMFAIREAVAAARAEEGLTGWFQLDAPATAAAIRLACEDHLTKQIAEPVEGSFKPWNIRV</sequence>
<feature type="domain" description="2Fe-2S ferredoxin-type" evidence="22">
    <location>
        <begin position="9"/>
        <end position="96"/>
    </location>
</feature>
<evidence type="ECO:0000256" key="15">
    <source>
        <dbReference type="ARBA" id="ARBA00023140"/>
    </source>
</evidence>
<reference evidence="25" key="1">
    <citation type="journal article" date="2018" name="Proc. Natl. Acad. Sci. U.S.A.">
        <title>Phylogenomics and the evolution of hemipteroid insects.</title>
        <authorList>
            <person name="Johnson K.P."/>
            <person name="Dietrich C.H."/>
            <person name="Friedrich F."/>
            <person name="Beutel R.G."/>
            <person name="Wipfler B."/>
            <person name="Peters R.S."/>
            <person name="Allen J.M."/>
            <person name="Petersen M."/>
            <person name="Donath A."/>
            <person name="Walden K.K."/>
            <person name="Kozlov A.M."/>
            <person name="Podsiadlowski L."/>
            <person name="Mayer C."/>
            <person name="Meusemann K."/>
            <person name="Vasilikopoulos A."/>
            <person name="Waterhouse R.M."/>
            <person name="Cameron S.L."/>
            <person name="Weirauch C."/>
            <person name="Swanson D.R."/>
            <person name="Percy D.M."/>
            <person name="Hardy N.B."/>
            <person name="Terry I."/>
            <person name="Liu S."/>
            <person name="Zhou X."/>
            <person name="Misof B."/>
            <person name="Robertson H.M."/>
            <person name="Yoshizawa K."/>
        </authorList>
    </citation>
    <scope>NUCLEOTIDE SEQUENCE</scope>
    <source>
        <tissue evidence="25">Whole organism</tissue>
    </source>
</reference>
<feature type="binding site" evidence="21">
    <location>
        <position position="1014"/>
    </location>
    <ligand>
        <name>Mo-molybdopterin</name>
        <dbReference type="ChEBI" id="CHEBI:71302"/>
    </ligand>
    <ligandPart>
        <name>Mo</name>
        <dbReference type="ChEBI" id="CHEBI:28685"/>
    </ligandPart>
</feature>
<evidence type="ECO:0000259" key="23">
    <source>
        <dbReference type="PROSITE" id="PS51387"/>
    </source>
</evidence>
<feature type="binding site" evidence="20">
    <location>
        <position position="904"/>
    </location>
    <ligand>
        <name>substrate</name>
    </ligand>
</feature>
<feature type="binding site" evidence="21">
    <location>
        <position position="78"/>
    </location>
    <ligand>
        <name>[2Fe-2S] cluster</name>
        <dbReference type="ChEBI" id="CHEBI:190135"/>
        <label>1</label>
    </ligand>
</feature>
<keyword evidence="12 21" id="KW-0408">Iron</keyword>
<keyword evidence="7" id="KW-0285">Flavoprotein</keyword>
<dbReference type="InterPro" id="IPR002346">
    <property type="entry name" value="Mopterin_DH_FAD-bd"/>
</dbReference>
<dbReference type="InterPro" id="IPR006058">
    <property type="entry name" value="2Fe2S_fd_BS"/>
</dbReference>
<dbReference type="InterPro" id="IPR036010">
    <property type="entry name" value="2Fe-2S_ferredoxin-like_sf"/>
</dbReference>
<dbReference type="KEGG" id="foc:113208696"/>
<keyword evidence="6 21" id="KW-0500">Molybdenum</keyword>
<dbReference type="SUPFAM" id="SSF54665">
    <property type="entry name" value="CO dehydrogenase molybdoprotein N-domain-like"/>
    <property type="match status" value="1"/>
</dbReference>
<dbReference type="SUPFAM" id="SSF56176">
    <property type="entry name" value="FAD-binding/transporter-associated domain-like"/>
    <property type="match status" value="1"/>
</dbReference>
<dbReference type="InterPro" id="IPR036683">
    <property type="entry name" value="CO_DH_flav_C_dom_sf"/>
</dbReference>
<dbReference type="Pfam" id="PF00111">
    <property type="entry name" value="Fer2"/>
    <property type="match status" value="1"/>
</dbReference>
<dbReference type="InterPro" id="IPR005107">
    <property type="entry name" value="CO_DH_flav_C"/>
</dbReference>
<dbReference type="Gene3D" id="3.10.20.30">
    <property type="match status" value="1"/>
</dbReference>
<dbReference type="CDD" id="cd00207">
    <property type="entry name" value="fer2"/>
    <property type="match status" value="1"/>
</dbReference>
<feature type="domain" description="FAD-binding PCMH-type" evidence="23">
    <location>
        <begin position="333"/>
        <end position="520"/>
    </location>
</feature>
<protein>
    <recommendedName>
        <fullName evidence="5">xanthine dehydrogenase</fullName>
        <ecNumber evidence="5">1.17.1.4</ecNumber>
    </recommendedName>
</protein>
<evidence type="ECO:0000313" key="25">
    <source>
        <dbReference type="RefSeq" id="XP_052131906.1"/>
    </source>
</evidence>
<dbReference type="InterPro" id="IPR014307">
    <property type="entry name" value="Xanthine_DH_ssu"/>
</dbReference>
<dbReference type="Pfam" id="PF00941">
    <property type="entry name" value="FAD_binding_5"/>
    <property type="match status" value="1"/>
</dbReference>
<accession>A0A9C6XV93</accession>
<dbReference type="PROSITE" id="PS51387">
    <property type="entry name" value="FAD_PCMH"/>
    <property type="match status" value="1"/>
</dbReference>
<comment type="cofactor">
    <cofactor evidence="16">
        <name>[2Fe-2S] cluster</name>
        <dbReference type="ChEBI" id="CHEBI:190135"/>
    </cofactor>
</comment>
<dbReference type="Gene3D" id="3.30.390.50">
    <property type="entry name" value="CO dehydrogenase flavoprotein, C-terminal domain"/>
    <property type="match status" value="1"/>
</dbReference>
<dbReference type="FunFam" id="3.30.365.10:FF:000003">
    <property type="entry name" value="Aldehyde oxidase 1"/>
    <property type="match status" value="1"/>
</dbReference>
<evidence type="ECO:0000256" key="13">
    <source>
        <dbReference type="ARBA" id="ARBA00023014"/>
    </source>
</evidence>
<dbReference type="PROSITE" id="PS51085">
    <property type="entry name" value="2FE2S_FER_2"/>
    <property type="match status" value="1"/>
</dbReference>
<dbReference type="GO" id="GO:0005506">
    <property type="term" value="F:iron ion binding"/>
    <property type="evidence" value="ECO:0007669"/>
    <property type="project" value="InterPro"/>
</dbReference>
<dbReference type="InterPro" id="IPR016166">
    <property type="entry name" value="FAD-bd_PCMH"/>
</dbReference>
<feature type="binding site" evidence="21">
    <location>
        <position position="56"/>
    </location>
    <ligand>
        <name>[2Fe-2S] cluster</name>
        <dbReference type="ChEBI" id="CHEBI:190135"/>
        <label>1</label>
    </ligand>
</feature>
<keyword evidence="13 21" id="KW-0411">Iron-sulfur</keyword>
<dbReference type="GO" id="GO:0004854">
    <property type="term" value="F:xanthine dehydrogenase activity"/>
    <property type="evidence" value="ECO:0007669"/>
    <property type="project" value="UniProtKB-EC"/>
</dbReference>
<feature type="binding site" evidence="21">
    <location>
        <position position="1181"/>
    </location>
    <ligand>
        <name>Mo-molybdopterin</name>
        <dbReference type="ChEBI" id="CHEBI:71302"/>
    </ligand>
    <ligandPart>
        <name>Mo</name>
        <dbReference type="ChEBI" id="CHEBI:28685"/>
    </ligandPart>
</feature>
<dbReference type="FunFam" id="3.30.365.10:FF:000001">
    <property type="entry name" value="Xanthine dehydrogenase oxidase"/>
    <property type="match status" value="1"/>
</dbReference>
<dbReference type="FunFam" id="3.30.365.10:FF:000004">
    <property type="entry name" value="Xanthine dehydrogenase oxidase"/>
    <property type="match status" value="1"/>
</dbReference>
<feature type="binding site" evidence="21">
    <location>
        <position position="153"/>
    </location>
    <ligand>
        <name>[2Fe-2S] cluster</name>
        <dbReference type="ChEBI" id="CHEBI:190135"/>
        <label>2</label>
    </ligand>
</feature>
<dbReference type="InterPro" id="IPR008274">
    <property type="entry name" value="AldOxase/xan_DH_MoCoBD1"/>
</dbReference>
<keyword evidence="9 21" id="KW-0479">Metal-binding</keyword>
<dbReference type="InterPro" id="IPR036318">
    <property type="entry name" value="FAD-bd_PCMH-like_sf"/>
</dbReference>
<feature type="binding site" evidence="21">
    <location>
        <position position="48"/>
    </location>
    <ligand>
        <name>[2Fe-2S] cluster</name>
        <dbReference type="ChEBI" id="CHEBI:190135"/>
        <label>1</label>
    </ligand>
</feature>
<comment type="catalytic activity">
    <reaction evidence="17">
        <text>xanthine + NAD(+) + H2O = urate + NADH + H(+)</text>
        <dbReference type="Rhea" id="RHEA:16669"/>
        <dbReference type="ChEBI" id="CHEBI:15377"/>
        <dbReference type="ChEBI" id="CHEBI:15378"/>
        <dbReference type="ChEBI" id="CHEBI:17712"/>
        <dbReference type="ChEBI" id="CHEBI:17775"/>
        <dbReference type="ChEBI" id="CHEBI:57540"/>
        <dbReference type="ChEBI" id="CHEBI:57945"/>
        <dbReference type="EC" id="1.17.1.4"/>
    </reaction>
</comment>
<keyword evidence="8 21" id="KW-0001">2Fe-2S</keyword>
<dbReference type="GO" id="GO:0005777">
    <property type="term" value="C:peroxisome"/>
    <property type="evidence" value="ECO:0007669"/>
    <property type="project" value="UniProtKB-SubCell"/>
</dbReference>
<dbReference type="Gene3D" id="3.30.465.10">
    <property type="match status" value="1"/>
</dbReference>
<evidence type="ECO:0000256" key="6">
    <source>
        <dbReference type="ARBA" id="ARBA00022505"/>
    </source>
</evidence>
<comment type="cofactor">
    <cofactor evidence="21">
        <name>Mo-molybdopterin</name>
        <dbReference type="ChEBI" id="CHEBI:71302"/>
    </cofactor>
    <text evidence="21">Binds 1 Mo-molybdopterin (Mo-MPT) cofactor per subunit.</text>
</comment>
<dbReference type="InterPro" id="IPR016169">
    <property type="entry name" value="FAD-bd_PCMH_sub2"/>
</dbReference>
<evidence type="ECO:0000256" key="19">
    <source>
        <dbReference type="PIRSR" id="PIRSR000127-1"/>
    </source>
</evidence>
<dbReference type="Pfam" id="PF03450">
    <property type="entry name" value="CO_deh_flav_C"/>
    <property type="match status" value="1"/>
</dbReference>
<dbReference type="InterPro" id="IPR036884">
    <property type="entry name" value="2Fe-2S-bd_dom_sf"/>
</dbReference>
<dbReference type="Gene3D" id="1.10.150.120">
    <property type="entry name" value="[2Fe-2S]-binding domain"/>
    <property type="match status" value="1"/>
</dbReference>
<dbReference type="InterPro" id="IPR037165">
    <property type="entry name" value="AldOxase/xan_DH_Mopterin-bd_sf"/>
</dbReference>
<name>A0A9C6XV93_FRAOC</name>
<feature type="binding site" evidence="20">
    <location>
        <position position="528"/>
    </location>
    <ligand>
        <name>FAD</name>
        <dbReference type="ChEBI" id="CHEBI:57692"/>
    </ligand>
</feature>
<dbReference type="SUPFAM" id="SSF54292">
    <property type="entry name" value="2Fe-2S ferredoxin-like"/>
    <property type="match status" value="1"/>
</dbReference>
<feature type="binding site" evidence="21">
    <location>
        <position position="121"/>
    </location>
    <ligand>
        <name>[2Fe-2S] cluster</name>
        <dbReference type="ChEBI" id="CHEBI:190135"/>
        <label>2</label>
    </ligand>
</feature>
<dbReference type="RefSeq" id="XP_052131906.1">
    <property type="nucleotide sequence ID" value="XM_052275946.1"/>
</dbReference>
<evidence type="ECO:0000256" key="7">
    <source>
        <dbReference type="ARBA" id="ARBA00022630"/>
    </source>
</evidence>
<feature type="binding site" evidence="21">
    <location>
        <position position="118"/>
    </location>
    <ligand>
        <name>[2Fe-2S] cluster</name>
        <dbReference type="ChEBI" id="CHEBI:190135"/>
        <label>2</label>
    </ligand>
</feature>
<feature type="binding site" evidence="21">
    <location>
        <position position="155"/>
    </location>
    <ligand>
        <name>[2Fe-2S] cluster</name>
        <dbReference type="ChEBI" id="CHEBI:190135"/>
        <label>2</label>
    </ligand>
</feature>
<evidence type="ECO:0000256" key="5">
    <source>
        <dbReference type="ARBA" id="ARBA00013123"/>
    </source>
</evidence>
<keyword evidence="15" id="KW-0576">Peroxisome</keyword>
<comment type="similarity">
    <text evidence="3">Belongs to the xanthine dehydrogenase family.</text>
</comment>
<keyword evidence="10 20" id="KW-0274">FAD</keyword>
<dbReference type="GO" id="GO:0051537">
    <property type="term" value="F:2 iron, 2 sulfur cluster binding"/>
    <property type="evidence" value="ECO:0007669"/>
    <property type="project" value="UniProtKB-KW"/>
</dbReference>
<dbReference type="InterPro" id="IPR001041">
    <property type="entry name" value="2Fe-2S_ferredoxin-type"/>
</dbReference>
<evidence type="ECO:0000256" key="8">
    <source>
        <dbReference type="ARBA" id="ARBA00022714"/>
    </source>
</evidence>
<feature type="binding site" evidence="20">
    <location>
        <position position="442"/>
    </location>
    <ligand>
        <name>FAD</name>
        <dbReference type="ChEBI" id="CHEBI:57692"/>
    </ligand>
</feature>
<dbReference type="InterPro" id="IPR016208">
    <property type="entry name" value="Ald_Oxase/xanthine_DH-like"/>
</dbReference>
<feature type="binding site" evidence="20">
    <location>
        <begin position="361"/>
        <end position="368"/>
    </location>
    <ligand>
        <name>FAD</name>
        <dbReference type="ChEBI" id="CHEBI:57692"/>
    </ligand>
</feature>
<dbReference type="SUPFAM" id="SSF47741">
    <property type="entry name" value="CO dehydrogenase ISP C-domain like"/>
    <property type="match status" value="1"/>
</dbReference>
<dbReference type="GO" id="GO:0071949">
    <property type="term" value="F:FAD binding"/>
    <property type="evidence" value="ECO:0007669"/>
    <property type="project" value="InterPro"/>
</dbReference>
<reference evidence="25" key="2">
    <citation type="submission" date="2025-08" db="UniProtKB">
        <authorList>
            <consortium name="RefSeq"/>
        </authorList>
    </citation>
    <scope>IDENTIFICATION</scope>
    <source>
        <tissue evidence="25">Whole organism</tissue>
    </source>
</reference>
<evidence type="ECO:0000259" key="22">
    <source>
        <dbReference type="PROSITE" id="PS51085"/>
    </source>
</evidence>
<feature type="binding site" evidence="20">
    <location>
        <position position="510"/>
    </location>
    <ligand>
        <name>FAD</name>
        <dbReference type="ChEBI" id="CHEBI:57692"/>
    </ligand>
</feature>
<evidence type="ECO:0000256" key="3">
    <source>
        <dbReference type="ARBA" id="ARBA00006849"/>
    </source>
</evidence>
<dbReference type="FunFam" id="3.30.43.10:FF:000001">
    <property type="entry name" value="Xanthine dehydrogenase/oxidase"/>
    <property type="match status" value="1"/>
</dbReference>
<dbReference type="PIRSF" id="PIRSF000127">
    <property type="entry name" value="Xanthine_DH"/>
    <property type="match status" value="1"/>
</dbReference>
<evidence type="ECO:0000256" key="10">
    <source>
        <dbReference type="ARBA" id="ARBA00022827"/>
    </source>
</evidence>
<dbReference type="Proteomes" id="UP000504606">
    <property type="component" value="Unplaced"/>
</dbReference>
<comment type="cofactor">
    <cofactor evidence="1 20">
        <name>FAD</name>
        <dbReference type="ChEBI" id="CHEBI:57692"/>
    </cofactor>
</comment>
<dbReference type="InterPro" id="IPR002888">
    <property type="entry name" value="2Fe-2S-bd"/>
</dbReference>
<evidence type="ECO:0000256" key="21">
    <source>
        <dbReference type="PIRSR" id="PIRSR000127-3"/>
    </source>
</evidence>
<dbReference type="OrthoDB" id="8300278at2759"/>
<dbReference type="Gene3D" id="3.30.365.10">
    <property type="entry name" value="Aldehyde oxidase/xanthine dehydrogenase, molybdopterin binding domain"/>
    <property type="match status" value="4"/>
</dbReference>
<comment type="subunit">
    <text evidence="4">Homodimer.</text>
</comment>
<comment type="cofactor">
    <cofactor evidence="21">
        <name>[2Fe-2S] cluster</name>
        <dbReference type="ChEBI" id="CHEBI:190135"/>
    </cofactor>
    <text evidence="21">Binds 2 [2Fe-2S] clusters.</text>
</comment>
<feature type="binding site" evidence="20">
    <location>
        <position position="982"/>
    </location>
    <ligand>
        <name>substrate</name>
    </ligand>
</feature>
<dbReference type="Gene3D" id="3.90.1170.50">
    <property type="entry name" value="Aldehyde oxidase/xanthine dehydrogenase, a/b hammerhead"/>
    <property type="match status" value="1"/>
</dbReference>
<dbReference type="SMART" id="SM01092">
    <property type="entry name" value="CO_deh_flav_C"/>
    <property type="match status" value="1"/>
</dbReference>
<evidence type="ECO:0000256" key="14">
    <source>
        <dbReference type="ARBA" id="ARBA00023027"/>
    </source>
</evidence>
<dbReference type="Pfam" id="PF01799">
    <property type="entry name" value="Fer2_2"/>
    <property type="match status" value="1"/>
</dbReference>
<evidence type="ECO:0000256" key="11">
    <source>
        <dbReference type="ARBA" id="ARBA00023002"/>
    </source>
</evidence>
<dbReference type="SUPFAM" id="SSF55447">
    <property type="entry name" value="CO dehydrogenase flavoprotein C-terminal domain-like"/>
    <property type="match status" value="1"/>
</dbReference>
<dbReference type="InterPro" id="IPR046867">
    <property type="entry name" value="AldOxase/xan_DH_MoCoBD2"/>
</dbReference>
<dbReference type="FunFam" id="3.30.465.10:FF:000004">
    <property type="entry name" value="Xanthine dehydrogenase/oxidase"/>
    <property type="match status" value="1"/>
</dbReference>
<feature type="active site" description="Proton acceptor" evidence="19">
    <location>
        <position position="1363"/>
    </location>
</feature>
<dbReference type="FunFam" id="3.90.1170.50:FF:000001">
    <property type="entry name" value="Aldehyde oxidase 1"/>
    <property type="match status" value="1"/>
</dbReference>
<gene>
    <name evidence="25" type="primary">LOC113208696</name>
</gene>
<comment type="subcellular location">
    <subcellularLocation>
        <location evidence="2">Peroxisome</location>
    </subcellularLocation>
</comment>
<dbReference type="InterPro" id="IPR000674">
    <property type="entry name" value="Ald_Oxase/Xan_DH_a/b"/>
</dbReference>
<dbReference type="FunFam" id="3.10.20.30:FF:000015">
    <property type="entry name" value="Aldehyde oxidase 1"/>
    <property type="match status" value="1"/>
</dbReference>
<dbReference type="SUPFAM" id="SSF56003">
    <property type="entry name" value="Molybdenum cofactor-binding domain"/>
    <property type="match status" value="1"/>
</dbReference>
<dbReference type="PANTHER" id="PTHR45444">
    <property type="entry name" value="XANTHINE DEHYDROGENASE"/>
    <property type="match status" value="1"/>
</dbReference>
<evidence type="ECO:0000256" key="18">
    <source>
        <dbReference type="ARBA" id="ARBA00049517"/>
    </source>
</evidence>
<evidence type="ECO:0000256" key="1">
    <source>
        <dbReference type="ARBA" id="ARBA00001974"/>
    </source>
</evidence>
<dbReference type="InterPro" id="IPR036856">
    <property type="entry name" value="Ald_Oxase/Xan_DH_a/b_sf"/>
</dbReference>
<keyword evidence="11" id="KW-0560">Oxidoreductase</keyword>
<evidence type="ECO:0000256" key="9">
    <source>
        <dbReference type="ARBA" id="ARBA00022723"/>
    </source>
</evidence>
<dbReference type="InterPro" id="IPR012675">
    <property type="entry name" value="Beta-grasp_dom_sf"/>
</dbReference>
<feature type="binding site" evidence="21">
    <location>
        <position position="53"/>
    </location>
    <ligand>
        <name>[2Fe-2S] cluster</name>
        <dbReference type="ChEBI" id="CHEBI:190135"/>
        <label>1</label>
    </ligand>
</feature>
<evidence type="ECO:0000256" key="12">
    <source>
        <dbReference type="ARBA" id="ARBA00023004"/>
    </source>
</evidence>
<feature type="binding site" evidence="21">
    <location>
        <position position="900"/>
    </location>
    <ligand>
        <name>Mo-molybdopterin</name>
        <dbReference type="ChEBI" id="CHEBI:71302"/>
    </ligand>
    <ligandPart>
        <name>Mo</name>
        <dbReference type="ChEBI" id="CHEBI:28685"/>
    </ligandPart>
</feature>
<proteinExistence type="inferred from homology"/>
<dbReference type="PROSITE" id="PS00197">
    <property type="entry name" value="2FE2S_FER_1"/>
    <property type="match status" value="1"/>
</dbReference>
<dbReference type="Pfam" id="PF02738">
    <property type="entry name" value="MoCoBD_1"/>
    <property type="match status" value="1"/>
</dbReference>
<evidence type="ECO:0000256" key="4">
    <source>
        <dbReference type="ARBA" id="ARBA00011738"/>
    </source>
</evidence>
<evidence type="ECO:0000256" key="16">
    <source>
        <dbReference type="ARBA" id="ARBA00034078"/>
    </source>
</evidence>
<dbReference type="Pfam" id="PF01315">
    <property type="entry name" value="Ald_Xan_dh_C"/>
    <property type="match status" value="1"/>
</dbReference>
<comment type="catalytic activity">
    <reaction evidence="18">
        <text>hypoxanthine + NAD(+) + H2O = xanthine + NADH + H(+)</text>
        <dbReference type="Rhea" id="RHEA:24670"/>
        <dbReference type="ChEBI" id="CHEBI:15377"/>
        <dbReference type="ChEBI" id="CHEBI:15378"/>
        <dbReference type="ChEBI" id="CHEBI:17368"/>
        <dbReference type="ChEBI" id="CHEBI:17712"/>
        <dbReference type="ChEBI" id="CHEBI:57540"/>
        <dbReference type="ChEBI" id="CHEBI:57945"/>
        <dbReference type="EC" id="1.17.1.4"/>
    </reaction>
</comment>
<dbReference type="Pfam" id="PF20256">
    <property type="entry name" value="MoCoBD_2"/>
    <property type="match status" value="1"/>
</dbReference>
<dbReference type="InterPro" id="IPR016167">
    <property type="entry name" value="FAD-bd_PCMH_sub1"/>
</dbReference>
<evidence type="ECO:0000256" key="20">
    <source>
        <dbReference type="PIRSR" id="PIRSR000127-2"/>
    </source>
</evidence>
<dbReference type="Gene3D" id="3.30.43.10">
    <property type="entry name" value="Uridine Diphospho-n-acetylenolpyruvylglucosamine Reductase, domain 2"/>
    <property type="match status" value="1"/>
</dbReference>
<feature type="binding site" evidence="21">
    <location>
        <position position="869"/>
    </location>
    <ligand>
        <name>Mo-molybdopterin</name>
        <dbReference type="ChEBI" id="CHEBI:71302"/>
    </ligand>
    <ligandPart>
        <name>Mo</name>
        <dbReference type="ChEBI" id="CHEBI:28685"/>
    </ligandPart>
</feature>